<dbReference type="GO" id="GO:0016020">
    <property type="term" value="C:membrane"/>
    <property type="evidence" value="ECO:0007669"/>
    <property type="project" value="UniProtKB-SubCell"/>
</dbReference>
<feature type="transmembrane region" description="Helical" evidence="7">
    <location>
        <begin position="379"/>
        <end position="400"/>
    </location>
</feature>
<dbReference type="HOGENOM" id="CLU_455640_0_0_1"/>
<accession>A0A067SFG2</accession>
<feature type="transmembrane region" description="Helical" evidence="7">
    <location>
        <begin position="219"/>
        <end position="238"/>
    </location>
</feature>
<dbReference type="Gene3D" id="1.20.1250.20">
    <property type="entry name" value="MFS general substrate transporter like domains"/>
    <property type="match status" value="1"/>
</dbReference>
<dbReference type="InterPro" id="IPR036259">
    <property type="entry name" value="MFS_trans_sf"/>
</dbReference>
<feature type="transmembrane region" description="Helical" evidence="7">
    <location>
        <begin position="45"/>
        <end position="75"/>
    </location>
</feature>
<evidence type="ECO:0000313" key="9">
    <source>
        <dbReference type="EMBL" id="KDR69690.1"/>
    </source>
</evidence>
<feature type="region of interest" description="Disordered" evidence="6">
    <location>
        <begin position="569"/>
        <end position="599"/>
    </location>
</feature>
<dbReference type="PROSITE" id="PS50850">
    <property type="entry name" value="MFS"/>
    <property type="match status" value="1"/>
</dbReference>
<dbReference type="SUPFAM" id="SSF103473">
    <property type="entry name" value="MFS general substrate transporter"/>
    <property type="match status" value="1"/>
</dbReference>
<keyword evidence="10" id="KW-1185">Reference proteome</keyword>
<organism evidence="9 10">
    <name type="scientific">Galerina marginata (strain CBS 339.88)</name>
    <dbReference type="NCBI Taxonomy" id="685588"/>
    <lineage>
        <taxon>Eukaryota</taxon>
        <taxon>Fungi</taxon>
        <taxon>Dikarya</taxon>
        <taxon>Basidiomycota</taxon>
        <taxon>Agaricomycotina</taxon>
        <taxon>Agaricomycetes</taxon>
        <taxon>Agaricomycetidae</taxon>
        <taxon>Agaricales</taxon>
        <taxon>Agaricineae</taxon>
        <taxon>Strophariaceae</taxon>
        <taxon>Galerina</taxon>
    </lineage>
</organism>
<comment type="subcellular location">
    <subcellularLocation>
        <location evidence="1">Membrane</location>
        <topology evidence="1">Multi-pass membrane protein</topology>
    </subcellularLocation>
</comment>
<protein>
    <recommendedName>
        <fullName evidence="8">Major facilitator superfamily (MFS) profile domain-containing protein</fullName>
    </recommendedName>
</protein>
<sequence>MIDSTTDQPSSGTEEVGRKTEATLSKSEIPFQSVVLSELPNSRRVILLAIFCLALFTDAFMTSGMIVCLNSFSWSDLGTNRIQAGRVSDVYNPKPVFIAGFLLLGVLGLGAGFVKNIIALIVLRAFQGMGAAMTIPSATAMLTSVYMTPLAKGLALTVFAGAGTLGLCCGFVVGGLMVQFATWRWVLWIVPMITFPLSTISIFLIPGSEVTTDNGKRKMDFLGVSVLTGSIILSIFSLSQAPSIGWGTTGVLLPLTISILGFCLFFFWQTRLDKNQALIPPKMWFIPNFFVLVLVSLCTQIYLTGPILIFSVYWPAVYGWSPFKIGMHSLPMGVTAVIVCIVLPGYILKLPPKIALVAATSMSAIFSILLVFANSRDRYWSYTFPSMILITLGSTAAYMISNVGIITSVPPNSVGVASAIFSAAQQVGGAINVAVITTIFVQYKHILETKMKQEAVIPSNYNASGPYVTGFRYSCSGIGAGGTLPDLGLGDGFSDSRTATEMDMRGEAGSRRHAGDQVSFLGLVNLSPHRAEGRLGNGRVWNKFELHIFYLEQFPIRRVSVKRTSKVTAFGGGETSSEKNVNRNCVRDSRKGDDAPGAA</sequence>
<keyword evidence="3 7" id="KW-0812">Transmembrane</keyword>
<feature type="transmembrane region" description="Helical" evidence="7">
    <location>
        <begin position="354"/>
        <end position="373"/>
    </location>
</feature>
<name>A0A067SFG2_GALM3</name>
<feature type="transmembrane region" description="Helical" evidence="7">
    <location>
        <begin position="185"/>
        <end position="207"/>
    </location>
</feature>
<feature type="domain" description="Major facilitator superfamily (MFS) profile" evidence="8">
    <location>
        <begin position="30"/>
        <end position="488"/>
    </location>
</feature>
<feature type="region of interest" description="Disordered" evidence="6">
    <location>
        <begin position="1"/>
        <end position="21"/>
    </location>
</feature>
<keyword evidence="5 7" id="KW-0472">Membrane</keyword>
<dbReference type="EMBL" id="KL142401">
    <property type="protein sequence ID" value="KDR69690.1"/>
    <property type="molecule type" value="Genomic_DNA"/>
</dbReference>
<keyword evidence="4 7" id="KW-1133">Transmembrane helix</keyword>
<feature type="compositionally biased region" description="Polar residues" evidence="6">
    <location>
        <begin position="1"/>
        <end position="13"/>
    </location>
</feature>
<dbReference type="InterPro" id="IPR011701">
    <property type="entry name" value="MFS"/>
</dbReference>
<evidence type="ECO:0000256" key="1">
    <source>
        <dbReference type="ARBA" id="ARBA00004141"/>
    </source>
</evidence>
<dbReference type="PANTHER" id="PTHR42718:SF9">
    <property type="entry name" value="MAJOR FACILITATOR SUPERFAMILY MULTIDRUG TRANSPORTER MFSC"/>
    <property type="match status" value="1"/>
</dbReference>
<dbReference type="Gene3D" id="1.20.1720.10">
    <property type="entry name" value="Multidrug resistance protein D"/>
    <property type="match status" value="1"/>
</dbReference>
<evidence type="ECO:0000256" key="4">
    <source>
        <dbReference type="ARBA" id="ARBA00022989"/>
    </source>
</evidence>
<gene>
    <name evidence="9" type="ORF">GALMADRAFT_282590</name>
</gene>
<feature type="compositionally biased region" description="Basic and acidic residues" evidence="6">
    <location>
        <begin position="576"/>
        <end position="599"/>
    </location>
</feature>
<feature type="transmembrane region" description="Helical" evidence="7">
    <location>
        <begin position="96"/>
        <end position="123"/>
    </location>
</feature>
<evidence type="ECO:0000256" key="5">
    <source>
        <dbReference type="ARBA" id="ARBA00023136"/>
    </source>
</evidence>
<feature type="transmembrane region" description="Helical" evidence="7">
    <location>
        <begin position="244"/>
        <end position="268"/>
    </location>
</feature>
<evidence type="ECO:0000256" key="3">
    <source>
        <dbReference type="ARBA" id="ARBA00022692"/>
    </source>
</evidence>
<feature type="transmembrane region" description="Helical" evidence="7">
    <location>
        <begin position="154"/>
        <end position="179"/>
    </location>
</feature>
<evidence type="ECO:0000256" key="6">
    <source>
        <dbReference type="SAM" id="MobiDB-lite"/>
    </source>
</evidence>
<reference evidence="10" key="1">
    <citation type="journal article" date="2014" name="Proc. Natl. Acad. Sci. U.S.A.">
        <title>Extensive sampling of basidiomycete genomes demonstrates inadequacy of the white-rot/brown-rot paradigm for wood decay fungi.</title>
        <authorList>
            <person name="Riley R."/>
            <person name="Salamov A.A."/>
            <person name="Brown D.W."/>
            <person name="Nagy L.G."/>
            <person name="Floudas D."/>
            <person name="Held B.W."/>
            <person name="Levasseur A."/>
            <person name="Lombard V."/>
            <person name="Morin E."/>
            <person name="Otillar R."/>
            <person name="Lindquist E.A."/>
            <person name="Sun H."/>
            <person name="LaButti K.M."/>
            <person name="Schmutz J."/>
            <person name="Jabbour D."/>
            <person name="Luo H."/>
            <person name="Baker S.E."/>
            <person name="Pisabarro A.G."/>
            <person name="Walton J.D."/>
            <person name="Blanchette R.A."/>
            <person name="Henrissat B."/>
            <person name="Martin F."/>
            <person name="Cullen D."/>
            <person name="Hibbett D.S."/>
            <person name="Grigoriev I.V."/>
        </authorList>
    </citation>
    <scope>NUCLEOTIDE SEQUENCE [LARGE SCALE GENOMIC DNA]</scope>
    <source>
        <strain evidence="10">CBS 339.88</strain>
    </source>
</reference>
<dbReference type="OrthoDB" id="440755at2759"/>
<evidence type="ECO:0000256" key="7">
    <source>
        <dbReference type="SAM" id="Phobius"/>
    </source>
</evidence>
<dbReference type="InterPro" id="IPR020846">
    <property type="entry name" value="MFS_dom"/>
</dbReference>
<feature type="transmembrane region" description="Helical" evidence="7">
    <location>
        <begin position="289"/>
        <end position="313"/>
    </location>
</feature>
<dbReference type="Proteomes" id="UP000027222">
    <property type="component" value="Unassembled WGS sequence"/>
</dbReference>
<dbReference type="AlphaFoldDB" id="A0A067SFG2"/>
<proteinExistence type="predicted"/>
<evidence type="ECO:0000259" key="8">
    <source>
        <dbReference type="PROSITE" id="PS50850"/>
    </source>
</evidence>
<evidence type="ECO:0000313" key="10">
    <source>
        <dbReference type="Proteomes" id="UP000027222"/>
    </source>
</evidence>
<evidence type="ECO:0000256" key="2">
    <source>
        <dbReference type="ARBA" id="ARBA00022448"/>
    </source>
</evidence>
<dbReference type="STRING" id="685588.A0A067SFG2"/>
<dbReference type="PANTHER" id="PTHR42718">
    <property type="entry name" value="MAJOR FACILITATOR SUPERFAMILY MULTIDRUG TRANSPORTER MFSC"/>
    <property type="match status" value="1"/>
</dbReference>
<feature type="transmembrane region" description="Helical" evidence="7">
    <location>
        <begin position="325"/>
        <end position="347"/>
    </location>
</feature>
<keyword evidence="2" id="KW-0813">Transport</keyword>
<dbReference type="Pfam" id="PF07690">
    <property type="entry name" value="MFS_1"/>
    <property type="match status" value="1"/>
</dbReference>
<dbReference type="GO" id="GO:0022857">
    <property type="term" value="F:transmembrane transporter activity"/>
    <property type="evidence" value="ECO:0007669"/>
    <property type="project" value="InterPro"/>
</dbReference>